<dbReference type="Gene3D" id="3.40.190.10">
    <property type="entry name" value="Periplasmic binding protein-like II"/>
    <property type="match status" value="1"/>
</dbReference>
<name>A0AAE4JXM7_9CYAN</name>
<dbReference type="GO" id="GO:0015768">
    <property type="term" value="P:maltose transport"/>
    <property type="evidence" value="ECO:0007669"/>
    <property type="project" value="TreeGrafter"/>
</dbReference>
<dbReference type="RefSeq" id="WP_322877402.1">
    <property type="nucleotide sequence ID" value="NZ_JAVMIP010000003.1"/>
</dbReference>
<dbReference type="AlphaFoldDB" id="A0AAE4JXM7"/>
<dbReference type="PANTHER" id="PTHR30061:SF50">
    <property type="entry name" value="MALTOSE_MALTODEXTRIN-BINDING PERIPLASMIC PROTEIN"/>
    <property type="match status" value="1"/>
</dbReference>
<dbReference type="PANTHER" id="PTHR30061">
    <property type="entry name" value="MALTOSE-BINDING PERIPLASMIC PROTEIN"/>
    <property type="match status" value="1"/>
</dbReference>
<protein>
    <submittedName>
        <fullName evidence="4">ABC transporter substrate-binding protein</fullName>
    </submittedName>
</protein>
<gene>
    <name evidence="4" type="ORF">RIF25_04775</name>
</gene>
<evidence type="ECO:0000256" key="2">
    <source>
        <dbReference type="ARBA" id="ARBA00022448"/>
    </source>
</evidence>
<dbReference type="GO" id="GO:1901982">
    <property type="term" value="F:maltose binding"/>
    <property type="evidence" value="ECO:0007669"/>
    <property type="project" value="TreeGrafter"/>
</dbReference>
<accession>A0AAE4JXM7</accession>
<dbReference type="InterPro" id="IPR006059">
    <property type="entry name" value="SBP"/>
</dbReference>
<comment type="caution">
    <text evidence="4">The sequence shown here is derived from an EMBL/GenBank/DDBJ whole genome shotgun (WGS) entry which is preliminary data.</text>
</comment>
<dbReference type="GO" id="GO:0055052">
    <property type="term" value="C:ATP-binding cassette (ABC) transporter complex, substrate-binding subunit-containing"/>
    <property type="evidence" value="ECO:0007669"/>
    <property type="project" value="TreeGrafter"/>
</dbReference>
<evidence type="ECO:0000313" key="5">
    <source>
        <dbReference type="Proteomes" id="UP001268256"/>
    </source>
</evidence>
<evidence type="ECO:0000256" key="1">
    <source>
        <dbReference type="ARBA" id="ARBA00008520"/>
    </source>
</evidence>
<evidence type="ECO:0000256" key="3">
    <source>
        <dbReference type="ARBA" id="ARBA00022729"/>
    </source>
</evidence>
<dbReference type="Pfam" id="PF13416">
    <property type="entry name" value="SBP_bac_8"/>
    <property type="match status" value="1"/>
</dbReference>
<dbReference type="CDD" id="cd14748">
    <property type="entry name" value="PBP2_UgpB"/>
    <property type="match status" value="1"/>
</dbReference>
<dbReference type="EMBL" id="JAVMIP010000003">
    <property type="protein sequence ID" value="MDS3860114.1"/>
    <property type="molecule type" value="Genomic_DNA"/>
</dbReference>
<keyword evidence="5" id="KW-1185">Reference proteome</keyword>
<dbReference type="GO" id="GO:0042956">
    <property type="term" value="P:maltodextrin transmembrane transport"/>
    <property type="evidence" value="ECO:0007669"/>
    <property type="project" value="TreeGrafter"/>
</dbReference>
<keyword evidence="2" id="KW-0813">Transport</keyword>
<sequence>MFTLKHRITQAGRWLRWLGLGLLCLMLWGCGAAPKSDVIQLTFWQGVNPPPNREVLQKLVDRFNQAHPHIQVESIYVGQPDQQLPKILAAVVGNAPPDLLWYNPTITGQLVELGAIRNLDDWWQTSPLRPELEPALQATMTFENQIWSVPFATNNLAVFYRPSLFKAAGITTLPQTWSEFRQVARQLTQDTNGDGRVDQHGIMLALGQGDFAVFTWLPFLWSAGGGLGTAVNNATLNSPGAAVALQFWADLIQDGSAILSLPERGYELDNFLTAKVAMQITGPWTLGQLQQAKTDFAVMPIPRDVQAATALGGENLFIFKTTPAREKAAWVFAEYVMSQDFQTEFALGTGYLPVNRFVQNRPQYQSFLAEQPALNVFLEQMPQAQARPLFPGYARFSESLGRALESVLLGQESPTVALNQAQARWQLLQPRAPTNAP</sequence>
<keyword evidence="3" id="KW-0732">Signal</keyword>
<reference evidence="5" key="1">
    <citation type="submission" date="2023-07" db="EMBL/GenBank/DDBJ databases">
        <authorList>
            <person name="Luz R."/>
            <person name="Cordeiro R."/>
            <person name="Fonseca A."/>
            <person name="Goncalves V."/>
        </authorList>
    </citation>
    <scope>NUCLEOTIDE SEQUENCE [LARGE SCALE GENOMIC DNA]</scope>
    <source>
        <strain evidence="5">BACA0444</strain>
    </source>
</reference>
<dbReference type="SUPFAM" id="SSF53850">
    <property type="entry name" value="Periplasmic binding protein-like II"/>
    <property type="match status" value="1"/>
</dbReference>
<evidence type="ECO:0000313" key="4">
    <source>
        <dbReference type="EMBL" id="MDS3860114.1"/>
    </source>
</evidence>
<organism evidence="4 5">
    <name type="scientific">Pseudocalidococcus azoricus BACA0444</name>
    <dbReference type="NCBI Taxonomy" id="2918990"/>
    <lineage>
        <taxon>Bacteria</taxon>
        <taxon>Bacillati</taxon>
        <taxon>Cyanobacteriota</taxon>
        <taxon>Cyanophyceae</taxon>
        <taxon>Acaryochloridales</taxon>
        <taxon>Thermosynechococcaceae</taxon>
        <taxon>Pseudocalidococcus</taxon>
        <taxon>Pseudocalidococcus azoricus</taxon>
    </lineage>
</organism>
<dbReference type="Proteomes" id="UP001268256">
    <property type="component" value="Unassembled WGS sequence"/>
</dbReference>
<proteinExistence type="inferred from homology"/>
<comment type="similarity">
    <text evidence="1">Belongs to the bacterial solute-binding protein 1 family.</text>
</comment>